<dbReference type="AlphaFoldDB" id="A0A8H6M9I3"/>
<dbReference type="Proteomes" id="UP000521943">
    <property type="component" value="Unassembled WGS sequence"/>
</dbReference>
<reference evidence="1 2" key="1">
    <citation type="submission" date="2020-07" db="EMBL/GenBank/DDBJ databases">
        <title>Comparative genomics of pyrophilous fungi reveals a link between fire events and developmental genes.</title>
        <authorList>
            <consortium name="DOE Joint Genome Institute"/>
            <person name="Steindorff A.S."/>
            <person name="Carver A."/>
            <person name="Calhoun S."/>
            <person name="Stillman K."/>
            <person name="Liu H."/>
            <person name="Lipzen A."/>
            <person name="Pangilinan J."/>
            <person name="Labutti K."/>
            <person name="Bruns T.D."/>
            <person name="Grigoriev I.V."/>
        </authorList>
    </citation>
    <scope>NUCLEOTIDE SEQUENCE [LARGE SCALE GENOMIC DNA]</scope>
    <source>
        <strain evidence="1 2">CBS 144469</strain>
    </source>
</reference>
<proteinExistence type="predicted"/>
<dbReference type="OrthoDB" id="5979581at2759"/>
<gene>
    <name evidence="1" type="ORF">DFP72DRAFT_845374</name>
</gene>
<evidence type="ECO:0000313" key="1">
    <source>
        <dbReference type="EMBL" id="KAF6757894.1"/>
    </source>
</evidence>
<protein>
    <submittedName>
        <fullName evidence="1">Uncharacterized protein</fullName>
    </submittedName>
</protein>
<accession>A0A8H6M9I3</accession>
<dbReference type="EMBL" id="JACGCI010000020">
    <property type="protein sequence ID" value="KAF6757894.1"/>
    <property type="molecule type" value="Genomic_DNA"/>
</dbReference>
<comment type="caution">
    <text evidence="1">The sequence shown here is derived from an EMBL/GenBank/DDBJ whole genome shotgun (WGS) entry which is preliminary data.</text>
</comment>
<evidence type="ECO:0000313" key="2">
    <source>
        <dbReference type="Proteomes" id="UP000521943"/>
    </source>
</evidence>
<organism evidence="1 2">
    <name type="scientific">Ephemerocybe angulata</name>
    <dbReference type="NCBI Taxonomy" id="980116"/>
    <lineage>
        <taxon>Eukaryota</taxon>
        <taxon>Fungi</taxon>
        <taxon>Dikarya</taxon>
        <taxon>Basidiomycota</taxon>
        <taxon>Agaricomycotina</taxon>
        <taxon>Agaricomycetes</taxon>
        <taxon>Agaricomycetidae</taxon>
        <taxon>Agaricales</taxon>
        <taxon>Agaricineae</taxon>
        <taxon>Psathyrellaceae</taxon>
        <taxon>Ephemerocybe</taxon>
    </lineage>
</organism>
<sequence>MLLSSSSLRNAVLVLTTLCLVKLTFALPVLLANYSITINAGRRLDGNVDFVSRTRGSDASAVLDREIITDLRELLYKVQPDVQSRSTNALQPREEAQLDACKNHLIKVADAAKQDIKNMLPPNHTRKQYKDAKRWHRALVKNQMKEHRASSATITPLYKKVKGQKIRKGRKGEEIIPSTYKNRAGRTVNGVRKSSISPTFIILTGSNRRNTISTSVKTGVHPAECLHVKCTRAIPVFRIHDKQIGEGVATAALGGAPNHRVGSRLIGTALVAVECNRLLFLSRDPFEESHGLETDVWMLGYLVFQLLTGKQLLTSVGTAADSERCGEIQDVLKASMRWTCPRPSGWKHLD</sequence>
<keyword evidence="2" id="KW-1185">Reference proteome</keyword>
<name>A0A8H6M9I3_9AGAR</name>